<proteinExistence type="predicted"/>
<dbReference type="AlphaFoldDB" id="A0A086LGP4"/>
<dbReference type="EMBL" id="AEYH02000176">
    <property type="protein sequence ID" value="KFG55812.1"/>
    <property type="molecule type" value="Genomic_DNA"/>
</dbReference>
<accession>A0A086LGP4</accession>
<protein>
    <submittedName>
        <fullName evidence="1">Uncharacterized protein</fullName>
    </submittedName>
</protein>
<name>A0A086LGP4_TOXGO</name>
<gene>
    <name evidence="1" type="ORF">TGFOU_310515</name>
</gene>
<dbReference type="Proteomes" id="UP000028838">
    <property type="component" value="Unassembled WGS sequence"/>
</dbReference>
<sequence length="172" mass="19947">MPTRAWCTDSAIPLFCPADRVDFLVSLRTVADRNVASATFSAAIRVRIRKLTPEEAEKVKPTGVYATDCWTGDIWSHQGLRSIRDRLEAARLANRPQKGRKETTSRGKRQLRTHIMFAERRDNRLRRRTRLDGKQTHCPGMIKLCASATPFKPYPRWIKFRSKSEIRKHIRC</sequence>
<evidence type="ECO:0000313" key="1">
    <source>
        <dbReference type="EMBL" id="KFG55812.1"/>
    </source>
</evidence>
<evidence type="ECO:0000313" key="2">
    <source>
        <dbReference type="Proteomes" id="UP000028838"/>
    </source>
</evidence>
<reference evidence="1 2" key="1">
    <citation type="submission" date="2014-07" db="EMBL/GenBank/DDBJ databases">
        <authorList>
            <person name="Sibley D."/>
            <person name="Venepally P."/>
            <person name="Karamycheva S."/>
            <person name="Hadjithomas M."/>
            <person name="Khan A."/>
            <person name="Brunk B."/>
            <person name="Roos D."/>
            <person name="Caler E."/>
            <person name="Lorenzi H."/>
        </authorList>
    </citation>
    <scope>NUCLEOTIDE SEQUENCE [LARGE SCALE GENOMIC DNA]</scope>
    <source>
        <strain evidence="1 2">FOU</strain>
    </source>
</reference>
<organism evidence="1 2">
    <name type="scientific">Toxoplasma gondii FOU</name>
    <dbReference type="NCBI Taxonomy" id="943167"/>
    <lineage>
        <taxon>Eukaryota</taxon>
        <taxon>Sar</taxon>
        <taxon>Alveolata</taxon>
        <taxon>Apicomplexa</taxon>
        <taxon>Conoidasida</taxon>
        <taxon>Coccidia</taxon>
        <taxon>Eucoccidiorida</taxon>
        <taxon>Eimeriorina</taxon>
        <taxon>Sarcocystidae</taxon>
        <taxon>Toxoplasma</taxon>
    </lineage>
</organism>
<comment type="caution">
    <text evidence="1">The sequence shown here is derived from an EMBL/GenBank/DDBJ whole genome shotgun (WGS) entry which is preliminary data.</text>
</comment>
<dbReference type="VEuPathDB" id="ToxoDB:TGFOU_310515"/>